<dbReference type="InterPro" id="IPR041382">
    <property type="entry name" value="SH3_16"/>
</dbReference>
<dbReference type="Proteomes" id="UP000638732">
    <property type="component" value="Unassembled WGS sequence"/>
</dbReference>
<keyword evidence="3 7" id="KW-0378">Hydrolase</keyword>
<keyword evidence="5" id="KW-0732">Signal</keyword>
<reference evidence="7" key="2">
    <citation type="submission" date="2020-10" db="EMBL/GenBank/DDBJ databases">
        <title>Mucilaginibacter sp. nov., isolated from soil.</title>
        <authorList>
            <person name="Jeon C.O."/>
        </authorList>
    </citation>
    <scope>NUCLEOTIDE SEQUENCE</scope>
    <source>
        <strain evidence="7">R11</strain>
    </source>
</reference>
<feature type="domain" description="NlpC/P60" evidence="6">
    <location>
        <begin position="247"/>
        <end position="391"/>
    </location>
</feature>
<dbReference type="InterPro" id="IPR051202">
    <property type="entry name" value="Peptidase_C40"/>
</dbReference>
<dbReference type="PANTHER" id="PTHR47053:SF1">
    <property type="entry name" value="MUREIN DD-ENDOPEPTIDASE MEPH-RELATED"/>
    <property type="match status" value="1"/>
</dbReference>
<evidence type="ECO:0000256" key="5">
    <source>
        <dbReference type="SAM" id="SignalP"/>
    </source>
</evidence>
<evidence type="ECO:0000256" key="4">
    <source>
        <dbReference type="ARBA" id="ARBA00022807"/>
    </source>
</evidence>
<name>A0A965ZJS6_9SPHI</name>
<comment type="similarity">
    <text evidence="1">Belongs to the peptidase C40 family.</text>
</comment>
<evidence type="ECO:0000256" key="1">
    <source>
        <dbReference type="ARBA" id="ARBA00007074"/>
    </source>
</evidence>
<feature type="signal peptide" evidence="5">
    <location>
        <begin position="1"/>
        <end position="22"/>
    </location>
</feature>
<keyword evidence="2" id="KW-0645">Protease</keyword>
<reference evidence="7" key="1">
    <citation type="submission" date="2020-01" db="EMBL/GenBank/DDBJ databases">
        <authorList>
            <person name="Seo Y.L."/>
        </authorList>
    </citation>
    <scope>NUCLEOTIDE SEQUENCE</scope>
    <source>
        <strain evidence="7">R11</strain>
    </source>
</reference>
<accession>A0A965ZJS6</accession>
<organism evidence="7 8">
    <name type="scientific">Mucilaginibacter agri</name>
    <dbReference type="NCBI Taxonomy" id="2695265"/>
    <lineage>
        <taxon>Bacteria</taxon>
        <taxon>Pseudomonadati</taxon>
        <taxon>Bacteroidota</taxon>
        <taxon>Sphingobacteriia</taxon>
        <taxon>Sphingobacteriales</taxon>
        <taxon>Sphingobacteriaceae</taxon>
        <taxon>Mucilaginibacter</taxon>
    </lineage>
</organism>
<keyword evidence="8" id="KW-1185">Reference proteome</keyword>
<feature type="chain" id="PRO_5037215919" evidence="5">
    <location>
        <begin position="23"/>
        <end position="413"/>
    </location>
</feature>
<dbReference type="PROSITE" id="PS51935">
    <property type="entry name" value="NLPC_P60"/>
    <property type="match status" value="1"/>
</dbReference>
<dbReference type="Pfam" id="PF18348">
    <property type="entry name" value="SH3_16"/>
    <property type="match status" value="1"/>
</dbReference>
<evidence type="ECO:0000256" key="3">
    <source>
        <dbReference type="ARBA" id="ARBA00022801"/>
    </source>
</evidence>
<dbReference type="Gene3D" id="2.30.30.40">
    <property type="entry name" value="SH3 Domains"/>
    <property type="match status" value="2"/>
</dbReference>
<dbReference type="SUPFAM" id="SSF54001">
    <property type="entry name" value="Cysteine proteinases"/>
    <property type="match status" value="1"/>
</dbReference>
<dbReference type="GO" id="GO:0008234">
    <property type="term" value="F:cysteine-type peptidase activity"/>
    <property type="evidence" value="ECO:0007669"/>
    <property type="project" value="UniProtKB-KW"/>
</dbReference>
<dbReference type="RefSeq" id="WP_166586977.1">
    <property type="nucleotide sequence ID" value="NZ_WWEO01000044.1"/>
</dbReference>
<dbReference type="InterPro" id="IPR000064">
    <property type="entry name" value="NLP_P60_dom"/>
</dbReference>
<evidence type="ECO:0000313" key="7">
    <source>
        <dbReference type="EMBL" id="NCD70997.1"/>
    </source>
</evidence>
<evidence type="ECO:0000313" key="8">
    <source>
        <dbReference type="Proteomes" id="UP000638732"/>
    </source>
</evidence>
<keyword evidence="4" id="KW-0788">Thiol protease</keyword>
<sequence length="413" mass="44944">MNRYLKGALLAGLLSSSLDTFAFQTDSVDIKNALRVFNEVKVKYAPDKRTEVANVQISGASPLTVAIETTKPALVADVKAALMQASISAVVTADTLPAKALNGKLYAIANLSVCNNRVMPGNAAEMVTQILLGTPVMVLKKQSGYYLVRSPDNYISWVDGGGLTLMDKTEFEAWQKTPKVIYTAQYGHAFDQPSDKGLPVSDLVAGDILQVAGKEKGFLKVIYPDQRVGYIKKDEAADFTKWLAIPNPDADKILTTAKTLIGVPYLWGGTSIKGVDCSGFTKSCYFLNGVIIPRDASQQALVGDSVDIYEGNTDSISIDKCLKNLQPGDLLFFSSGMKQGKLAKITHTAIYMGDGQFIQSAGMVKINSLKQDAPNFDQYRLDRLVKARRMLNSIGKPEIIKVSNHSFYTENTL</sequence>
<evidence type="ECO:0000256" key="2">
    <source>
        <dbReference type="ARBA" id="ARBA00022670"/>
    </source>
</evidence>
<evidence type="ECO:0000259" key="6">
    <source>
        <dbReference type="PROSITE" id="PS51935"/>
    </source>
</evidence>
<dbReference type="AlphaFoldDB" id="A0A965ZJS6"/>
<dbReference type="InterPro" id="IPR038765">
    <property type="entry name" value="Papain-like_cys_pep_sf"/>
</dbReference>
<dbReference type="GO" id="GO:0006508">
    <property type="term" value="P:proteolysis"/>
    <property type="evidence" value="ECO:0007669"/>
    <property type="project" value="UniProtKB-KW"/>
</dbReference>
<dbReference type="PANTHER" id="PTHR47053">
    <property type="entry name" value="MUREIN DD-ENDOPEPTIDASE MEPH-RELATED"/>
    <property type="match status" value="1"/>
</dbReference>
<protein>
    <submittedName>
        <fullName evidence="7">Glycoside hydrolase</fullName>
    </submittedName>
</protein>
<proteinExistence type="inferred from homology"/>
<dbReference type="Pfam" id="PF00877">
    <property type="entry name" value="NLPC_P60"/>
    <property type="match status" value="1"/>
</dbReference>
<dbReference type="EMBL" id="WWEO01000044">
    <property type="protein sequence ID" value="NCD70997.1"/>
    <property type="molecule type" value="Genomic_DNA"/>
</dbReference>
<comment type="caution">
    <text evidence="7">The sequence shown here is derived from an EMBL/GenBank/DDBJ whole genome shotgun (WGS) entry which is preliminary data.</text>
</comment>
<gene>
    <name evidence="7" type="ORF">GSY63_16650</name>
</gene>
<dbReference type="Gene3D" id="3.90.1720.10">
    <property type="entry name" value="endopeptidase domain like (from Nostoc punctiforme)"/>
    <property type="match status" value="1"/>
</dbReference>